<sequence length="12" mass="1395">MSQQRVCDVILC</sequence>
<accession>A0A076L2R7</accession>
<dbReference type="EMBL" id="KF433608">
    <property type="protein sequence ID" value="AII97929.1"/>
    <property type="molecule type" value="mRNA"/>
</dbReference>
<name>A0A076L2R7_NEPPI</name>
<evidence type="ECO:0000313" key="1">
    <source>
        <dbReference type="EMBL" id="AII97929.1"/>
    </source>
</evidence>
<organism evidence="1">
    <name type="scientific">Nephila pilipes</name>
    <name type="common">Giant wood spider</name>
    <name type="synonym">Nephila maculata</name>
    <dbReference type="NCBI Taxonomy" id="299642"/>
    <lineage>
        <taxon>Eukaryota</taxon>
        <taxon>Metazoa</taxon>
        <taxon>Ecdysozoa</taxon>
        <taxon>Arthropoda</taxon>
        <taxon>Chelicerata</taxon>
        <taxon>Arachnida</taxon>
        <taxon>Araneae</taxon>
        <taxon>Araneomorphae</taxon>
        <taxon>Entelegynae</taxon>
        <taxon>Araneoidea</taxon>
        <taxon>Nephilidae</taxon>
        <taxon>Nephila</taxon>
    </lineage>
</organism>
<protein>
    <submittedName>
        <fullName evidence="1">BLTX568</fullName>
    </submittedName>
</protein>
<reference evidence="1" key="1">
    <citation type="submission" date="2013-07" db="EMBL/GenBank/DDBJ databases">
        <title>Nephila pilipes venom gland.</title>
        <authorList>
            <person name="Huo L.J."/>
        </authorList>
    </citation>
    <scope>NUCLEOTIDE SEQUENCE</scope>
    <source>
        <tissue evidence="1">Venom gland</tissue>
    </source>
</reference>
<proteinExistence type="evidence at transcript level"/>